<dbReference type="AlphaFoldDB" id="A0A6S7JQQ9"/>
<name>A0A6S7JQQ9_PARCT</name>
<evidence type="ECO:0000313" key="3">
    <source>
        <dbReference type="EMBL" id="CAB4032444.1"/>
    </source>
</evidence>
<feature type="coiled-coil region" evidence="1">
    <location>
        <begin position="62"/>
        <end position="131"/>
    </location>
</feature>
<feature type="region of interest" description="Disordered" evidence="2">
    <location>
        <begin position="1"/>
        <end position="46"/>
    </location>
</feature>
<keyword evidence="4" id="KW-1185">Reference proteome</keyword>
<sequence>MATKKQALRSSAQNANISSTKSPSKPVQSKILNLKDTMESEDEKESGVKEMFEVVMRKLSKLDDIDSRVKSMENDLKDMMSSLEFVHAEVKDLKEENEKRKAEGHKTDERLEKLEDLNTALKNRVIDLQARSMRDNLIFYNINEMKDENPTDIVHGILENQLGFENAKDTVKIDRAHRLGRPNPALFTTRPRAIVCKFNFFPDKERILANAKKLKGTRIAISEQFPEEIMQVRKRLYPVLKKARQEHKRVKMVRDKLYIEGQLYVESNTA</sequence>
<reference evidence="3" key="1">
    <citation type="submission" date="2020-04" db="EMBL/GenBank/DDBJ databases">
        <authorList>
            <person name="Alioto T."/>
            <person name="Alioto T."/>
            <person name="Gomez Garrido J."/>
        </authorList>
    </citation>
    <scope>NUCLEOTIDE SEQUENCE</scope>
    <source>
        <strain evidence="3">A484AB</strain>
    </source>
</reference>
<dbReference type="OrthoDB" id="6079384at2759"/>
<dbReference type="EMBL" id="CACRXK020018405">
    <property type="protein sequence ID" value="CAB4032444.1"/>
    <property type="molecule type" value="Genomic_DNA"/>
</dbReference>
<protein>
    <submittedName>
        <fullName evidence="3">Uncharacterized protein</fullName>
    </submittedName>
</protein>
<proteinExistence type="predicted"/>
<dbReference type="InterPro" id="IPR004244">
    <property type="entry name" value="Transposase_22"/>
</dbReference>
<dbReference type="PANTHER" id="PTHR11505">
    <property type="entry name" value="L1 TRANSPOSABLE ELEMENT-RELATED"/>
    <property type="match status" value="1"/>
</dbReference>
<dbReference type="Proteomes" id="UP001152795">
    <property type="component" value="Unassembled WGS sequence"/>
</dbReference>
<feature type="compositionally biased region" description="Polar residues" evidence="2">
    <location>
        <begin position="8"/>
        <end position="31"/>
    </location>
</feature>
<comment type="caution">
    <text evidence="3">The sequence shown here is derived from an EMBL/GenBank/DDBJ whole genome shotgun (WGS) entry which is preliminary data.</text>
</comment>
<gene>
    <name evidence="3" type="ORF">PACLA_8A071309</name>
</gene>
<evidence type="ECO:0000313" key="4">
    <source>
        <dbReference type="Proteomes" id="UP001152795"/>
    </source>
</evidence>
<evidence type="ECO:0000256" key="2">
    <source>
        <dbReference type="SAM" id="MobiDB-lite"/>
    </source>
</evidence>
<evidence type="ECO:0000256" key="1">
    <source>
        <dbReference type="SAM" id="Coils"/>
    </source>
</evidence>
<keyword evidence="1" id="KW-0175">Coiled coil</keyword>
<organism evidence="3 4">
    <name type="scientific">Paramuricea clavata</name>
    <name type="common">Red gorgonian</name>
    <name type="synonym">Violescent sea-whip</name>
    <dbReference type="NCBI Taxonomy" id="317549"/>
    <lineage>
        <taxon>Eukaryota</taxon>
        <taxon>Metazoa</taxon>
        <taxon>Cnidaria</taxon>
        <taxon>Anthozoa</taxon>
        <taxon>Octocorallia</taxon>
        <taxon>Malacalcyonacea</taxon>
        <taxon>Plexauridae</taxon>
        <taxon>Paramuricea</taxon>
    </lineage>
</organism>
<accession>A0A6S7JQQ9</accession>
<dbReference type="Gene3D" id="3.30.70.1820">
    <property type="entry name" value="L1 transposable element, RRM domain"/>
    <property type="match status" value="1"/>
</dbReference>